<evidence type="ECO:0000313" key="8">
    <source>
        <dbReference type="Proteomes" id="UP000648187"/>
    </source>
</evidence>
<accession>A0A835G8E6</accession>
<name>A0A835G8E6_SPOEX</name>
<proteinExistence type="inferred from homology"/>
<dbReference type="SUPFAM" id="SSF48662">
    <property type="entry name" value="Ribosomal protein L39e"/>
    <property type="match status" value="1"/>
</dbReference>
<feature type="compositionally biased region" description="Polar residues" evidence="6">
    <location>
        <begin position="55"/>
        <end position="73"/>
    </location>
</feature>
<keyword evidence="3" id="KW-0687">Ribonucleoprotein</keyword>
<sequence>MSAHKTFIIKRKLAKKLKQNRPIPQWVRMRTGNTIRYNAKRRHWRRTKLKLKGTPKSTQRPVQQRTESRSPPTKASMGKVCLQRLRHAATPRDNVVNAFLEFVAVVKATCGIAKPSYKLRYLQGFPGGGGHMYQDYARRKDIGDCRNLFQNPNRTAQSLKTSPPKFRWTNGVDVVSPQQLKQPTTSEKNYPVELGISEIEGPNDGVHLSKRLGGTWELLPTYGG</sequence>
<evidence type="ECO:0000256" key="6">
    <source>
        <dbReference type="SAM" id="MobiDB-lite"/>
    </source>
</evidence>
<dbReference type="InterPro" id="IPR020083">
    <property type="entry name" value="Ribosomal_eL39_CS"/>
</dbReference>
<evidence type="ECO:0000256" key="1">
    <source>
        <dbReference type="ARBA" id="ARBA00009339"/>
    </source>
</evidence>
<dbReference type="InterPro" id="IPR000077">
    <property type="entry name" value="Ribosomal_eL39"/>
</dbReference>
<evidence type="ECO:0000256" key="5">
    <source>
        <dbReference type="ARBA" id="ARBA00035339"/>
    </source>
</evidence>
<gene>
    <name evidence="7" type="ORF">HW555_010755</name>
</gene>
<feature type="compositionally biased region" description="Basic residues" evidence="6">
    <location>
        <begin position="43"/>
        <end position="53"/>
    </location>
</feature>
<dbReference type="Proteomes" id="UP000648187">
    <property type="component" value="Unassembled WGS sequence"/>
</dbReference>
<protein>
    <recommendedName>
        <fullName evidence="4">Large ribosomal subunit protein eL39</fullName>
    </recommendedName>
    <alternativeName>
        <fullName evidence="5">60S ribosomal protein L39</fullName>
    </alternativeName>
</protein>
<dbReference type="GO" id="GO:0003735">
    <property type="term" value="F:structural constituent of ribosome"/>
    <property type="evidence" value="ECO:0007669"/>
    <property type="project" value="InterPro"/>
</dbReference>
<dbReference type="Gene3D" id="1.10.1620.10">
    <property type="entry name" value="Ribosomal protein L39e"/>
    <property type="match status" value="1"/>
</dbReference>
<dbReference type="Pfam" id="PF00832">
    <property type="entry name" value="Ribosomal_L39"/>
    <property type="match status" value="1"/>
</dbReference>
<dbReference type="PANTHER" id="PTHR19970">
    <property type="entry name" value="RIBOSOMAL PROTEIN L39E"/>
    <property type="match status" value="1"/>
</dbReference>
<dbReference type="FunFam" id="1.10.1620.10:FF:000001">
    <property type="entry name" value="60S ribosomal protein-like L39"/>
    <property type="match status" value="1"/>
</dbReference>
<keyword evidence="8" id="KW-1185">Reference proteome</keyword>
<dbReference type="PANTHER" id="PTHR19970:SF0">
    <property type="entry name" value="LARGE RIBOSOMAL SUBUNIT PROTEIN EL39"/>
    <property type="match status" value="1"/>
</dbReference>
<dbReference type="InterPro" id="IPR023626">
    <property type="entry name" value="Ribosomal_eL39_dom_sf"/>
</dbReference>
<organism evidence="7 8">
    <name type="scientific">Spodoptera exigua</name>
    <name type="common">Beet armyworm</name>
    <name type="synonym">Noctua fulgens</name>
    <dbReference type="NCBI Taxonomy" id="7107"/>
    <lineage>
        <taxon>Eukaryota</taxon>
        <taxon>Metazoa</taxon>
        <taxon>Ecdysozoa</taxon>
        <taxon>Arthropoda</taxon>
        <taxon>Hexapoda</taxon>
        <taxon>Insecta</taxon>
        <taxon>Pterygota</taxon>
        <taxon>Neoptera</taxon>
        <taxon>Endopterygota</taxon>
        <taxon>Lepidoptera</taxon>
        <taxon>Glossata</taxon>
        <taxon>Ditrysia</taxon>
        <taxon>Noctuoidea</taxon>
        <taxon>Noctuidae</taxon>
        <taxon>Amphipyrinae</taxon>
        <taxon>Spodoptera</taxon>
    </lineage>
</organism>
<evidence type="ECO:0000256" key="2">
    <source>
        <dbReference type="ARBA" id="ARBA00022980"/>
    </source>
</evidence>
<reference evidence="7" key="1">
    <citation type="submission" date="2020-08" db="EMBL/GenBank/DDBJ databases">
        <title>Spodoptera exigua strain:BAW_Kor-Di-RS1 Genome sequencing and assembly.</title>
        <authorList>
            <person name="Kim J."/>
            <person name="Nam H.Y."/>
            <person name="Kwon M."/>
            <person name="Choi J.H."/>
            <person name="Cho S.R."/>
            <person name="Kim G.-H."/>
        </authorList>
    </citation>
    <scope>NUCLEOTIDE SEQUENCE</scope>
    <source>
        <strain evidence="7">BAW_Kor-Di-RS1</strain>
        <tissue evidence="7">Whole-body</tissue>
    </source>
</reference>
<evidence type="ECO:0000256" key="4">
    <source>
        <dbReference type="ARBA" id="ARBA00035234"/>
    </source>
</evidence>
<dbReference type="EMBL" id="JACKWZ010000281">
    <property type="protein sequence ID" value="KAF9410038.1"/>
    <property type="molecule type" value="Genomic_DNA"/>
</dbReference>
<feature type="region of interest" description="Disordered" evidence="6">
    <location>
        <begin position="43"/>
        <end position="77"/>
    </location>
</feature>
<dbReference type="HAMAP" id="MF_00629">
    <property type="entry name" value="Ribosomal_eL39"/>
    <property type="match status" value="1"/>
</dbReference>
<keyword evidence="2" id="KW-0689">Ribosomal protein</keyword>
<comment type="similarity">
    <text evidence="1">Belongs to the eukaryotic ribosomal protein eL39 family.</text>
</comment>
<evidence type="ECO:0000313" key="7">
    <source>
        <dbReference type="EMBL" id="KAF9410038.1"/>
    </source>
</evidence>
<dbReference type="GO" id="GO:0022625">
    <property type="term" value="C:cytosolic large ribosomal subunit"/>
    <property type="evidence" value="ECO:0007669"/>
    <property type="project" value="TreeGrafter"/>
</dbReference>
<dbReference type="AlphaFoldDB" id="A0A835G8E6"/>
<evidence type="ECO:0000256" key="3">
    <source>
        <dbReference type="ARBA" id="ARBA00023274"/>
    </source>
</evidence>
<comment type="caution">
    <text evidence="7">The sequence shown here is derived from an EMBL/GenBank/DDBJ whole genome shotgun (WGS) entry which is preliminary data.</text>
</comment>
<dbReference type="PROSITE" id="PS00051">
    <property type="entry name" value="RIBOSOMAL_L39E"/>
    <property type="match status" value="1"/>
</dbReference>
<dbReference type="GO" id="GO:0006412">
    <property type="term" value="P:translation"/>
    <property type="evidence" value="ECO:0007669"/>
    <property type="project" value="InterPro"/>
</dbReference>